<keyword evidence="10" id="KW-1133">Transmembrane helix</keyword>
<dbReference type="Pfam" id="PF07715">
    <property type="entry name" value="Plug"/>
    <property type="match status" value="1"/>
</dbReference>
<evidence type="ECO:0000256" key="9">
    <source>
        <dbReference type="RuleBase" id="RU003357"/>
    </source>
</evidence>
<feature type="domain" description="TonB-dependent receptor plug" evidence="12">
    <location>
        <begin position="230"/>
        <end position="354"/>
    </location>
</feature>
<comment type="similarity">
    <text evidence="8 9">Belongs to the TonB-dependent receptor family.</text>
</comment>
<dbReference type="GO" id="GO:0009279">
    <property type="term" value="C:cell outer membrane"/>
    <property type="evidence" value="ECO:0007669"/>
    <property type="project" value="UniProtKB-SubCell"/>
</dbReference>
<organism evidence="13 14">
    <name type="scientific">Sinomicrobium pectinilyticum</name>
    <dbReference type="NCBI Taxonomy" id="1084421"/>
    <lineage>
        <taxon>Bacteria</taxon>
        <taxon>Pseudomonadati</taxon>
        <taxon>Bacteroidota</taxon>
        <taxon>Flavobacteriia</taxon>
        <taxon>Flavobacteriales</taxon>
        <taxon>Flavobacteriaceae</taxon>
        <taxon>Sinomicrobium</taxon>
    </lineage>
</organism>
<sequence>MKIRQINAHFSWYGKTILFVMRAFIGLFCMVAFGFSSKHGLSQTTVVIDADTTMTVYQVFGLIKKQTGSTFLYDYDMFKDSPAIRLKKGTVKTGTLLDKIRNTGNFKYEYTADKTVIFSKIKDSPSSQPDNRSVIRQLRVTGTVTDPNGAPLPGVNIVVKDARHGTMSDEDGSYSVLVNATDVLTFSFVGFKKVELAVDGREVIDVQMEEDVMSLEGVEVNAGYYTVKEKEKTGSISRITARDIETQPVTNVLGAAIGRMPGVMITQNTGVPGGGFTVQIRGQNSLRTDPEANQPLYIVDGVPFTATYIGGSISNMMVGANPLNNINPSDIESIEVLKDADATAIYGSRGANGVVLITTKQGYGKEGKTRVDIDIQSGIGKVADFLDLLNTEQYLEMRREAFANDGMEPTEANAPELLLWDQNRENNWQKELIGGTAYITNLQASVLGGNDRTSFRLGGGLYKETTVYPGDLGYKRMSGQFNLNHWSKDRKFQMILALNYVSDKNNLSYNDLTRYAILAPPNTPEFLDANNELSWPDGVSTNPYAFLRQKYKVSIRNLISSLQLNYQIVPGLYLKTRLGYTTLDRDEVQTNPKSTFHPTSTTQSYTRFNDANIKTWNVEPQIEYIKNFGHGKLSVMVGGTFQEDIKQNTRFEATGFSNEALLETIEAASDITVIPNLSNDIQYRYHAVFGRVNYTLKDRYILNLTGRRDGSSRFGPDKRFANFGAAGAAWIFSNENFLENSSFLSFGKLRGSYGVTGSDRIGDYGYLDSWGVSQYPYLGESGLEPTGFFNPDYAWERNVKLEGGLELGFLNDRIFIQVGYYHNRSDNQLLRMPLPSSVGFSSVQANLPATVQNTGWEFEFNSTNIKNRDFTWSSAFNLTVPRNKLIDFPGIENTSYVNQYEVGKSLYVQKLYHFLGVDAETGVYQFQDVNDDGMMSPTDDYQGIKEITQDFYGGLQNSFSYKGWQLDVFFQFVRQTGRNYIPSFLTPGYRMNNQPSVVMDRWQNPGDITDIQQFAQSFASPAFLAYFSDLSNSDAIVSDASFIRLKNVSFSYTLPKKYIQKIGLNNCRFYIKGQNLLTITDYLGMDPENQNISFLPPLRRILGGIQLSF</sequence>
<comment type="subcellular location">
    <subcellularLocation>
        <location evidence="1 8">Cell outer membrane</location>
        <topology evidence="1 8">Multi-pass membrane protein</topology>
    </subcellularLocation>
</comment>
<keyword evidence="2 8" id="KW-0813">Transport</keyword>
<dbReference type="InterPro" id="IPR023996">
    <property type="entry name" value="TonB-dep_OMP_SusC/RagA"/>
</dbReference>
<evidence type="ECO:0000256" key="7">
    <source>
        <dbReference type="ARBA" id="ARBA00023237"/>
    </source>
</evidence>
<dbReference type="InterPro" id="IPR039426">
    <property type="entry name" value="TonB-dep_rcpt-like"/>
</dbReference>
<dbReference type="SUPFAM" id="SSF56935">
    <property type="entry name" value="Porins"/>
    <property type="match status" value="1"/>
</dbReference>
<keyword evidence="14" id="KW-1185">Reference proteome</keyword>
<dbReference type="Pfam" id="PF13715">
    <property type="entry name" value="CarbopepD_reg_2"/>
    <property type="match status" value="1"/>
</dbReference>
<evidence type="ECO:0000259" key="11">
    <source>
        <dbReference type="Pfam" id="PF00593"/>
    </source>
</evidence>
<accession>A0A3N0ESC3</accession>
<dbReference type="NCBIfam" id="TIGR04057">
    <property type="entry name" value="SusC_RagA_signa"/>
    <property type="match status" value="1"/>
</dbReference>
<evidence type="ECO:0000259" key="12">
    <source>
        <dbReference type="Pfam" id="PF07715"/>
    </source>
</evidence>
<keyword evidence="7 8" id="KW-0998">Cell outer membrane</keyword>
<dbReference type="SUPFAM" id="SSF49464">
    <property type="entry name" value="Carboxypeptidase regulatory domain-like"/>
    <property type="match status" value="1"/>
</dbReference>
<evidence type="ECO:0000256" key="8">
    <source>
        <dbReference type="PROSITE-ProRule" id="PRU01360"/>
    </source>
</evidence>
<gene>
    <name evidence="13" type="ORF">ED312_05720</name>
</gene>
<dbReference type="AlphaFoldDB" id="A0A3N0ESC3"/>
<keyword evidence="4 8" id="KW-0812">Transmembrane</keyword>
<evidence type="ECO:0000256" key="3">
    <source>
        <dbReference type="ARBA" id="ARBA00022452"/>
    </source>
</evidence>
<dbReference type="InterPro" id="IPR037066">
    <property type="entry name" value="Plug_dom_sf"/>
</dbReference>
<dbReference type="EMBL" id="RJTM01000029">
    <property type="protein sequence ID" value="RNL90674.1"/>
    <property type="molecule type" value="Genomic_DNA"/>
</dbReference>
<dbReference type="InterPro" id="IPR036942">
    <property type="entry name" value="Beta-barrel_TonB_sf"/>
</dbReference>
<feature type="domain" description="TonB-dependent receptor-like beta-barrel" evidence="11">
    <location>
        <begin position="508"/>
        <end position="965"/>
    </location>
</feature>
<dbReference type="Gene3D" id="2.170.130.10">
    <property type="entry name" value="TonB-dependent receptor, plug domain"/>
    <property type="match status" value="1"/>
</dbReference>
<comment type="caution">
    <text evidence="13">The sequence shown here is derived from an EMBL/GenBank/DDBJ whole genome shotgun (WGS) entry which is preliminary data.</text>
</comment>
<evidence type="ECO:0000256" key="5">
    <source>
        <dbReference type="ARBA" id="ARBA00023077"/>
    </source>
</evidence>
<feature type="transmembrane region" description="Helical" evidence="10">
    <location>
        <begin position="12"/>
        <end position="35"/>
    </location>
</feature>
<dbReference type="InterPro" id="IPR012910">
    <property type="entry name" value="Plug_dom"/>
</dbReference>
<dbReference type="Gene3D" id="2.40.170.20">
    <property type="entry name" value="TonB-dependent receptor, beta-barrel domain"/>
    <property type="match status" value="1"/>
</dbReference>
<evidence type="ECO:0000256" key="4">
    <source>
        <dbReference type="ARBA" id="ARBA00022692"/>
    </source>
</evidence>
<dbReference type="Gene3D" id="2.60.40.1120">
    <property type="entry name" value="Carboxypeptidase-like, regulatory domain"/>
    <property type="match status" value="1"/>
</dbReference>
<dbReference type="OrthoDB" id="9768177at2"/>
<protein>
    <submittedName>
        <fullName evidence="13">SusC/RagA family TonB-linked outer membrane protein</fullName>
    </submittedName>
</protein>
<evidence type="ECO:0000256" key="6">
    <source>
        <dbReference type="ARBA" id="ARBA00023136"/>
    </source>
</evidence>
<dbReference type="Pfam" id="PF00593">
    <property type="entry name" value="TonB_dep_Rec_b-barrel"/>
    <property type="match status" value="1"/>
</dbReference>
<evidence type="ECO:0000256" key="10">
    <source>
        <dbReference type="SAM" id="Phobius"/>
    </source>
</evidence>
<evidence type="ECO:0000256" key="1">
    <source>
        <dbReference type="ARBA" id="ARBA00004571"/>
    </source>
</evidence>
<dbReference type="InterPro" id="IPR023997">
    <property type="entry name" value="TonB-dep_OMP_SusC/RagA_CS"/>
</dbReference>
<keyword evidence="5 9" id="KW-0798">TonB box</keyword>
<reference evidence="13 14" key="1">
    <citation type="submission" date="2018-10" db="EMBL/GenBank/DDBJ databases">
        <title>Sinomicrobium pectinilyticum sp. nov., a pectinase-producing bacterium isolated from alkaline and saline soil, and emended description of the genus Sinomicrobium.</title>
        <authorList>
            <person name="Cheng B."/>
            <person name="Li C."/>
            <person name="Lai Q."/>
            <person name="Du M."/>
            <person name="Shao Z."/>
            <person name="Xu P."/>
            <person name="Yang C."/>
        </authorList>
    </citation>
    <scope>NUCLEOTIDE SEQUENCE [LARGE SCALE GENOMIC DNA]</scope>
    <source>
        <strain evidence="13 14">5DNS001</strain>
    </source>
</reference>
<dbReference type="InterPro" id="IPR008969">
    <property type="entry name" value="CarboxyPept-like_regulatory"/>
</dbReference>
<keyword evidence="3 8" id="KW-1134">Transmembrane beta strand</keyword>
<dbReference type="Proteomes" id="UP000267469">
    <property type="component" value="Unassembled WGS sequence"/>
</dbReference>
<dbReference type="PROSITE" id="PS52016">
    <property type="entry name" value="TONB_DEPENDENT_REC_3"/>
    <property type="match status" value="1"/>
</dbReference>
<dbReference type="InterPro" id="IPR000531">
    <property type="entry name" value="Beta-barrel_TonB"/>
</dbReference>
<name>A0A3N0ESC3_SINP1</name>
<dbReference type="NCBIfam" id="TIGR04056">
    <property type="entry name" value="OMP_RagA_SusC"/>
    <property type="match status" value="1"/>
</dbReference>
<evidence type="ECO:0000313" key="13">
    <source>
        <dbReference type="EMBL" id="RNL90674.1"/>
    </source>
</evidence>
<evidence type="ECO:0000256" key="2">
    <source>
        <dbReference type="ARBA" id="ARBA00022448"/>
    </source>
</evidence>
<proteinExistence type="inferred from homology"/>
<keyword evidence="6 8" id="KW-0472">Membrane</keyword>
<evidence type="ECO:0000313" key="14">
    <source>
        <dbReference type="Proteomes" id="UP000267469"/>
    </source>
</evidence>